<evidence type="ECO:0000256" key="1">
    <source>
        <dbReference type="ARBA" id="ARBA00022603"/>
    </source>
</evidence>
<organism evidence="3">
    <name type="scientific">Mycobacterium phage TwoPeat</name>
    <dbReference type="NCBI Taxonomy" id="3158882"/>
    <lineage>
        <taxon>Viruses</taxon>
        <taxon>Duplodnaviria</taxon>
        <taxon>Heunggongvirae</taxon>
        <taxon>Uroviricota</taxon>
        <taxon>Caudoviricetes</taxon>
    </lineage>
</organism>
<gene>
    <name evidence="3" type="primary">85</name>
    <name evidence="3" type="ORF">SEA_TWOPEAT_85</name>
</gene>
<proteinExistence type="predicted"/>
<dbReference type="Gene3D" id="3.40.50.150">
    <property type="entry name" value="Vaccinia Virus protein VP39"/>
    <property type="match status" value="1"/>
</dbReference>
<sequence length="187" mass="20776">MRILDLFSGAGGAGAGYRRAGFEVVGVDIDPQPNYPYEFHQGDALKYLLEHHQEFDAFHASPPCQAFTNAQKIRGNEHPDYVTATRAAFDLIGKPWVIENVPGAPLILPIELCGCMFPGLKTYRPRLFELNWELGSWINQPEHRAAHRAHHEDGQAAAPWRVHARGRELLRRGAGPGGDGHRLDDPG</sequence>
<dbReference type="GO" id="GO:0008168">
    <property type="term" value="F:methyltransferase activity"/>
    <property type="evidence" value="ECO:0007669"/>
    <property type="project" value="UniProtKB-KW"/>
</dbReference>
<dbReference type="Pfam" id="PF00145">
    <property type="entry name" value="DNA_methylase"/>
    <property type="match status" value="1"/>
</dbReference>
<dbReference type="InterPro" id="IPR001525">
    <property type="entry name" value="C5_MeTfrase"/>
</dbReference>
<dbReference type="InterPro" id="IPR029063">
    <property type="entry name" value="SAM-dependent_MTases_sf"/>
</dbReference>
<dbReference type="SUPFAM" id="SSF53335">
    <property type="entry name" value="S-adenosyl-L-methionine-dependent methyltransferases"/>
    <property type="match status" value="1"/>
</dbReference>
<evidence type="ECO:0000313" key="3">
    <source>
        <dbReference type="EMBL" id="XCH44213.1"/>
    </source>
</evidence>
<protein>
    <submittedName>
        <fullName evidence="3">DNA methyltransferase</fullName>
    </submittedName>
</protein>
<keyword evidence="2" id="KW-0808">Transferase</keyword>
<name>A0AAU8GRC0_9CAUD</name>
<accession>A0AAU8GRC0</accession>
<dbReference type="GO" id="GO:0032259">
    <property type="term" value="P:methylation"/>
    <property type="evidence" value="ECO:0007669"/>
    <property type="project" value="UniProtKB-KW"/>
</dbReference>
<reference evidence="3" key="1">
    <citation type="submission" date="2024-05" db="EMBL/GenBank/DDBJ databases">
        <authorList>
            <person name="Angeles D.G."/>
            <person name="Arvik A.J."/>
            <person name="Ashton K.E."/>
            <person name="Baker A.G."/>
            <person name="Benitez E."/>
            <person name="Boateng E.S."/>
            <person name="Bopp L.A."/>
            <person name="Canales M.Y."/>
            <person name="Cho C.S."/>
            <person name="Denby A.C."/>
            <person name="Ferrell L.E."/>
            <person name="Gates K.A."/>
            <person name="Goitom S."/>
            <person name="Griffith A.H."/>
            <person name="Hassan A.M."/>
            <person name="James S.C."/>
            <person name="Javed S.A."/>
            <person name="Jordan A.B."/>
            <person name="Kershner D.C."/>
            <person name="Kudva A.P."/>
            <person name="Liu S."/>
            <person name="Loosemore S.B."/>
            <person name="Lyle H.E."/>
            <person name="Mahmud R."/>
            <person name="Martey A."/>
            <person name="Martin B.S."/>
            <person name="Martin C.E."/>
            <person name="Martin G.J."/>
            <person name="McClellan E."/>
            <person name="Paladino M.R."/>
            <person name="Papa A.R."/>
            <person name="Perez K."/>
            <person name="Rhodes B.E."/>
            <person name="Riddervold E.J."/>
            <person name="Roudabush H."/>
            <person name="Ruiz I.A."/>
            <person name="Russell E.L."/>
            <person name="Sams C.E."/>
            <person name="Shin S."/>
            <person name="Smith G.L."/>
            <person name="Snowman J.L."/>
            <person name="Timberlake T."/>
            <person name="Tucker Z.R."/>
            <person name="Vashistha N."/>
            <person name="Voshell S.M."/>
            <person name="Vuppala S."/>
            <person name="Wallace A.L."/>
            <person name="Ko C."/>
            <person name="Russell D.A."/>
            <person name="Jacobs-Sera D."/>
            <person name="Hatfull G.F."/>
        </authorList>
    </citation>
    <scope>NUCLEOTIDE SEQUENCE</scope>
</reference>
<keyword evidence="1 3" id="KW-0489">Methyltransferase</keyword>
<evidence type="ECO:0000256" key="2">
    <source>
        <dbReference type="ARBA" id="ARBA00022679"/>
    </source>
</evidence>
<dbReference type="EMBL" id="PP758915">
    <property type="protein sequence ID" value="XCH44213.1"/>
    <property type="molecule type" value="Genomic_DNA"/>
</dbReference>